<comment type="caution">
    <text evidence="14">The sequence shown here is derived from an EMBL/GenBank/DDBJ whole genome shotgun (WGS) entry which is preliminary data.</text>
</comment>
<evidence type="ECO:0000256" key="2">
    <source>
        <dbReference type="ARBA" id="ARBA00001968"/>
    </source>
</evidence>
<evidence type="ECO:0000256" key="1">
    <source>
        <dbReference type="ARBA" id="ARBA00001342"/>
    </source>
</evidence>
<evidence type="ECO:0000256" key="12">
    <source>
        <dbReference type="ARBA" id="ARBA00047973"/>
    </source>
</evidence>
<proteinExistence type="inferred from homology"/>
<feature type="binding site" evidence="13">
    <location>
        <begin position="93"/>
        <end position="96"/>
    </location>
    <ligand>
        <name>substrate</name>
    </ligand>
</feature>
<comment type="cofactor">
    <cofactor evidence="13">
        <name>Mg(2+)</name>
        <dbReference type="ChEBI" id="CHEBI:18420"/>
    </cofactor>
</comment>
<evidence type="ECO:0000313" key="14">
    <source>
        <dbReference type="EMBL" id="NMM62412.1"/>
    </source>
</evidence>
<evidence type="ECO:0000313" key="15">
    <source>
        <dbReference type="Proteomes" id="UP000537131"/>
    </source>
</evidence>
<evidence type="ECO:0000256" key="10">
    <source>
        <dbReference type="ARBA" id="ARBA00030169"/>
    </source>
</evidence>
<dbReference type="EC" id="4.1.3.17" evidence="5"/>
<comment type="cofactor">
    <cofactor evidence="2">
        <name>a divalent metal cation</name>
        <dbReference type="ChEBI" id="CHEBI:60240"/>
    </cofactor>
</comment>
<evidence type="ECO:0000256" key="8">
    <source>
        <dbReference type="ARBA" id="ARBA00025046"/>
    </source>
</evidence>
<organism evidence="14 15">
    <name type="scientific">Clostridium muellerianum</name>
    <dbReference type="NCBI Taxonomy" id="2716538"/>
    <lineage>
        <taxon>Bacteria</taxon>
        <taxon>Bacillati</taxon>
        <taxon>Bacillota</taxon>
        <taxon>Clostridia</taxon>
        <taxon>Eubacteriales</taxon>
        <taxon>Clostridiaceae</taxon>
        <taxon>Clostridium</taxon>
    </lineage>
</organism>
<keyword evidence="13" id="KW-0479">Metal-binding</keyword>
<evidence type="ECO:0000256" key="6">
    <source>
        <dbReference type="ARBA" id="ARBA00012947"/>
    </source>
</evidence>
<evidence type="ECO:0000256" key="7">
    <source>
        <dbReference type="ARBA" id="ARBA00016549"/>
    </source>
</evidence>
<dbReference type="GO" id="GO:0047443">
    <property type="term" value="F:4-hydroxy-4-methyl-2-oxoglutarate aldolase activity"/>
    <property type="evidence" value="ECO:0007669"/>
    <property type="project" value="UniProtKB-EC"/>
</dbReference>
<dbReference type="GO" id="GO:0046872">
    <property type="term" value="F:metal ion binding"/>
    <property type="evidence" value="ECO:0007669"/>
    <property type="project" value="UniProtKB-KW"/>
</dbReference>
<dbReference type="Proteomes" id="UP000537131">
    <property type="component" value="Unassembled WGS sequence"/>
</dbReference>
<sequence length="222" mass="23845">MEIKRLPVELIEEYKRLDTSSITDALDKQGIDGGLLGIKAVVDGTRVCGQAFTVHYVPCGTVKGTVGDFLDDVAAGDVVVIDNSGREYCTVWGDIMSQVAKQKGIAGTVVDGVCRDVKTIREVEYPIFTKGIYMMTGKDRVEVDAVNIPVGVSGVKVCPGDLIVADENGAVCIPVSVVEKTLEIAKSIEEVEGRIVSIVKGGKTLKEARVEMGYHKLQTKVK</sequence>
<evidence type="ECO:0000256" key="11">
    <source>
        <dbReference type="ARBA" id="ARBA00032305"/>
    </source>
</evidence>
<dbReference type="CDD" id="cd16841">
    <property type="entry name" value="RraA_family"/>
    <property type="match status" value="1"/>
</dbReference>
<protein>
    <recommendedName>
        <fullName evidence="7">Putative 4-hydroxy-4-methyl-2-oxoglutarate aldolase</fullName>
        <ecNumber evidence="6">4.1.1.112</ecNumber>
        <ecNumber evidence="5">4.1.3.17</ecNumber>
    </recommendedName>
    <alternativeName>
        <fullName evidence="11">Oxaloacetate decarboxylase</fullName>
    </alternativeName>
    <alternativeName>
        <fullName evidence="9">Regulator of ribonuclease activity homolog</fullName>
    </alternativeName>
    <alternativeName>
        <fullName evidence="10">RraA-like protein</fullName>
    </alternativeName>
</protein>
<feature type="binding site" evidence="13">
    <location>
        <position position="116"/>
    </location>
    <ligand>
        <name>Mg(2+)</name>
        <dbReference type="ChEBI" id="CHEBI:18420"/>
    </ligand>
</feature>
<accession>A0A7Y0EFY1</accession>
<dbReference type="SUPFAM" id="SSF89562">
    <property type="entry name" value="RraA-like"/>
    <property type="match status" value="1"/>
</dbReference>
<dbReference type="InterPro" id="IPR005493">
    <property type="entry name" value="RraA/RraA-like"/>
</dbReference>
<gene>
    <name evidence="14" type="ORF">HBE96_06855</name>
</gene>
<dbReference type="InterPro" id="IPR036704">
    <property type="entry name" value="RraA/RraA-like_sf"/>
</dbReference>
<dbReference type="PANTHER" id="PTHR33254">
    <property type="entry name" value="4-HYDROXY-4-METHYL-2-OXOGLUTARATE ALDOLASE 3-RELATED"/>
    <property type="match status" value="1"/>
</dbReference>
<dbReference type="Pfam" id="PF03737">
    <property type="entry name" value="RraA-like"/>
    <property type="match status" value="1"/>
</dbReference>
<name>A0A7Y0EFY1_9CLOT</name>
<dbReference type="RefSeq" id="WP_169297017.1">
    <property type="nucleotide sequence ID" value="NZ_JABBNI010000013.1"/>
</dbReference>
<evidence type="ECO:0000256" key="4">
    <source>
        <dbReference type="ARBA" id="ARBA00011233"/>
    </source>
</evidence>
<feature type="binding site" evidence="13">
    <location>
        <position position="115"/>
    </location>
    <ligand>
        <name>substrate</name>
    </ligand>
</feature>
<dbReference type="PANTHER" id="PTHR33254:SF4">
    <property type="entry name" value="4-HYDROXY-4-METHYL-2-OXOGLUTARATE ALDOLASE 3-RELATED"/>
    <property type="match status" value="1"/>
</dbReference>
<comment type="function">
    <text evidence="8">Catalyzes the aldol cleavage of 4-hydroxy-4-methyl-2-oxoglutarate (HMG) into 2 molecules of pyruvate. Also contains a secondary oxaloacetate (OAA) decarboxylase activity due to the common pyruvate enolate transition state formed following C-C bond cleavage in the retro-aldol and decarboxylation reactions.</text>
</comment>
<dbReference type="EC" id="4.1.1.112" evidence="6"/>
<comment type="similarity">
    <text evidence="3">Belongs to the class II aldolase/RraA-like family.</text>
</comment>
<dbReference type="GO" id="GO:0008948">
    <property type="term" value="F:oxaloacetate decarboxylase activity"/>
    <property type="evidence" value="ECO:0007669"/>
    <property type="project" value="UniProtKB-EC"/>
</dbReference>
<comment type="subunit">
    <text evidence="4">Homotrimer.</text>
</comment>
<keyword evidence="13" id="KW-0460">Magnesium</keyword>
<reference evidence="14 15" key="1">
    <citation type="submission" date="2020-04" db="EMBL/GenBank/DDBJ databases">
        <authorList>
            <person name="Doyle D.A."/>
        </authorList>
    </citation>
    <scope>NUCLEOTIDE SEQUENCE [LARGE SCALE GENOMIC DNA]</scope>
    <source>
        <strain evidence="14 15">P21</strain>
    </source>
</reference>
<dbReference type="AlphaFoldDB" id="A0A7Y0EFY1"/>
<reference evidence="14 15" key="2">
    <citation type="submission" date="2020-06" db="EMBL/GenBank/DDBJ databases">
        <title>Complete Genome Sequence of Clostridium muelleri sp. nov. P21T, an Acid-Alcohol Producing Acetogen Isolated from Old Hay.</title>
        <authorList>
            <person name="Duncan K.E."/>
            <person name="Tanner R.S."/>
        </authorList>
    </citation>
    <scope>NUCLEOTIDE SEQUENCE [LARGE SCALE GENOMIC DNA]</scope>
    <source>
        <strain evidence="14 15">P21</strain>
    </source>
</reference>
<evidence type="ECO:0000256" key="5">
    <source>
        <dbReference type="ARBA" id="ARBA00012213"/>
    </source>
</evidence>
<evidence type="ECO:0000256" key="9">
    <source>
        <dbReference type="ARBA" id="ARBA00029596"/>
    </source>
</evidence>
<comment type="catalytic activity">
    <reaction evidence="12">
        <text>oxaloacetate + H(+) = pyruvate + CO2</text>
        <dbReference type="Rhea" id="RHEA:15641"/>
        <dbReference type="ChEBI" id="CHEBI:15361"/>
        <dbReference type="ChEBI" id="CHEBI:15378"/>
        <dbReference type="ChEBI" id="CHEBI:16452"/>
        <dbReference type="ChEBI" id="CHEBI:16526"/>
        <dbReference type="EC" id="4.1.1.112"/>
    </reaction>
</comment>
<evidence type="ECO:0000256" key="3">
    <source>
        <dbReference type="ARBA" id="ARBA00008621"/>
    </source>
</evidence>
<dbReference type="EMBL" id="JABBNI010000013">
    <property type="protein sequence ID" value="NMM62412.1"/>
    <property type="molecule type" value="Genomic_DNA"/>
</dbReference>
<evidence type="ECO:0000256" key="13">
    <source>
        <dbReference type="PIRSR" id="PIRSR605493-1"/>
    </source>
</evidence>
<comment type="catalytic activity">
    <reaction evidence="1">
        <text>4-hydroxy-4-methyl-2-oxoglutarate = 2 pyruvate</text>
        <dbReference type="Rhea" id="RHEA:22748"/>
        <dbReference type="ChEBI" id="CHEBI:15361"/>
        <dbReference type="ChEBI" id="CHEBI:58276"/>
        <dbReference type="EC" id="4.1.3.17"/>
    </reaction>
</comment>
<keyword evidence="15" id="KW-1185">Reference proteome</keyword>
<dbReference type="Gene3D" id="3.50.30.40">
    <property type="entry name" value="Ribonuclease E inhibitor RraA/RraA-like"/>
    <property type="match status" value="1"/>
</dbReference>